<gene>
    <name evidence="7" type="ORF">HY768_06760</name>
</gene>
<dbReference type="GO" id="GO:0006508">
    <property type="term" value="P:proteolysis"/>
    <property type="evidence" value="ECO:0007669"/>
    <property type="project" value="UniProtKB-KW"/>
</dbReference>
<dbReference type="Pfam" id="PF14464">
    <property type="entry name" value="Prok-JAB"/>
    <property type="match status" value="1"/>
</dbReference>
<evidence type="ECO:0000256" key="1">
    <source>
        <dbReference type="ARBA" id="ARBA00022670"/>
    </source>
</evidence>
<keyword evidence="2" id="KW-0479">Metal-binding</keyword>
<feature type="domain" description="JAB" evidence="6">
    <location>
        <begin position="18"/>
        <end position="120"/>
    </location>
</feature>
<keyword evidence="4" id="KW-0862">Zinc</keyword>
<proteinExistence type="predicted"/>
<sequence>MQVFINESAFWGLLVSAIEVYKKESYGLLLGHKDGEMFMVVNAVACQKAERHSTWVKARDKSYARIVNFFQNLPNLYIVGDFHSHPLHNTDLSQDDIGGMKPGQIYIVLEIKDKGKEKFWSYNEDGTLSGTTDNWFIKIAAYYIDAETLKPKMADVLCPFAIGFDIKPKERKVNGQG</sequence>
<dbReference type="EMBL" id="JACQXR010000089">
    <property type="protein sequence ID" value="MBI4726909.1"/>
    <property type="molecule type" value="Genomic_DNA"/>
</dbReference>
<evidence type="ECO:0000259" key="6">
    <source>
        <dbReference type="Pfam" id="PF14464"/>
    </source>
</evidence>
<dbReference type="SUPFAM" id="SSF102712">
    <property type="entry name" value="JAB1/MPN domain"/>
    <property type="match status" value="1"/>
</dbReference>
<evidence type="ECO:0000256" key="2">
    <source>
        <dbReference type="ARBA" id="ARBA00022723"/>
    </source>
</evidence>
<evidence type="ECO:0000256" key="4">
    <source>
        <dbReference type="ARBA" id="ARBA00022833"/>
    </source>
</evidence>
<protein>
    <submittedName>
        <fullName evidence="7">Mov34/MPN/PAD-1 family protein</fullName>
    </submittedName>
</protein>
<dbReference type="GO" id="GO:0046872">
    <property type="term" value="F:metal ion binding"/>
    <property type="evidence" value="ECO:0007669"/>
    <property type="project" value="UniProtKB-KW"/>
</dbReference>
<comment type="caution">
    <text evidence="7">The sequence shown here is derived from an EMBL/GenBank/DDBJ whole genome shotgun (WGS) entry which is preliminary data.</text>
</comment>
<evidence type="ECO:0000313" key="7">
    <source>
        <dbReference type="EMBL" id="MBI4726909.1"/>
    </source>
</evidence>
<dbReference type="Gene3D" id="3.40.140.10">
    <property type="entry name" value="Cytidine Deaminase, domain 2"/>
    <property type="match status" value="1"/>
</dbReference>
<evidence type="ECO:0000256" key="3">
    <source>
        <dbReference type="ARBA" id="ARBA00022801"/>
    </source>
</evidence>
<evidence type="ECO:0000256" key="5">
    <source>
        <dbReference type="ARBA" id="ARBA00023049"/>
    </source>
</evidence>
<name>A0A933ICN0_UNCT6</name>
<dbReference type="InterPro" id="IPR028090">
    <property type="entry name" value="JAB_dom_prok"/>
</dbReference>
<evidence type="ECO:0000313" key="8">
    <source>
        <dbReference type="Proteomes" id="UP000736328"/>
    </source>
</evidence>
<accession>A0A933ICN0</accession>
<dbReference type="AlphaFoldDB" id="A0A933ICN0"/>
<keyword evidence="5" id="KW-0482">Metalloprotease</keyword>
<reference evidence="7" key="1">
    <citation type="submission" date="2020-07" db="EMBL/GenBank/DDBJ databases">
        <title>Huge and variable diversity of episymbiotic CPR bacteria and DPANN archaea in groundwater ecosystems.</title>
        <authorList>
            <person name="He C.Y."/>
            <person name="Keren R."/>
            <person name="Whittaker M."/>
            <person name="Farag I.F."/>
            <person name="Doudna J."/>
            <person name="Cate J.H.D."/>
            <person name="Banfield J.F."/>
        </authorList>
    </citation>
    <scope>NUCLEOTIDE SEQUENCE</scope>
    <source>
        <strain evidence="7">NC_groundwater_1520_Pr4_B-0.1um_53_5</strain>
    </source>
</reference>
<dbReference type="Proteomes" id="UP000736328">
    <property type="component" value="Unassembled WGS sequence"/>
</dbReference>
<keyword evidence="3" id="KW-0378">Hydrolase</keyword>
<dbReference type="GO" id="GO:0008237">
    <property type="term" value="F:metallopeptidase activity"/>
    <property type="evidence" value="ECO:0007669"/>
    <property type="project" value="UniProtKB-KW"/>
</dbReference>
<keyword evidence="1" id="KW-0645">Protease</keyword>
<organism evidence="7 8">
    <name type="scientific">candidate division TA06 bacterium</name>
    <dbReference type="NCBI Taxonomy" id="2250710"/>
    <lineage>
        <taxon>Bacteria</taxon>
        <taxon>Bacteria division TA06</taxon>
    </lineage>
</organism>